<protein>
    <recommendedName>
        <fullName evidence="4">Inner membrane protein YdcZ</fullName>
    </recommendedName>
</protein>
<sequence>MLARMPRLNRGIALRPFQLDPGFAVNQSATFLVVAIVVGLLTGCLLGTQPSINGALGGAVKYPLQASLISFITGTSLLLVLTIVSGQFPPAFVKPPSELPWWIWFGGAVGVVMVSTSLFFVPRIGSLWWFAAVMTGQTITALFLDHFGLLGNPRSPINGLRILGVVLLLLGVFSIVGAKYLEYKRTHPALQSDEQASKALDDESGLGSE</sequence>
<keyword evidence="1" id="KW-0472">Membrane</keyword>
<dbReference type="PANTHER" id="PTHR34821:SF2">
    <property type="entry name" value="INNER MEMBRANE PROTEIN YDCZ"/>
    <property type="match status" value="1"/>
</dbReference>
<dbReference type="AlphaFoldDB" id="A0A517SZK9"/>
<feature type="transmembrane region" description="Helical" evidence="1">
    <location>
        <begin position="162"/>
        <end position="181"/>
    </location>
</feature>
<dbReference type="PANTHER" id="PTHR34821">
    <property type="entry name" value="INNER MEMBRANE PROTEIN YDCZ"/>
    <property type="match status" value="1"/>
</dbReference>
<dbReference type="EMBL" id="CP036272">
    <property type="protein sequence ID" value="QDT61584.1"/>
    <property type="molecule type" value="Genomic_DNA"/>
</dbReference>
<accession>A0A517SZK9</accession>
<feature type="transmembrane region" description="Helical" evidence="1">
    <location>
        <begin position="128"/>
        <end position="150"/>
    </location>
</feature>
<feature type="transmembrane region" description="Helical" evidence="1">
    <location>
        <begin position="68"/>
        <end position="89"/>
    </location>
</feature>
<name>A0A517SZK9_9BACT</name>
<evidence type="ECO:0000256" key="1">
    <source>
        <dbReference type="SAM" id="Phobius"/>
    </source>
</evidence>
<organism evidence="2 3">
    <name type="scientific">Stieleria bergensis</name>
    <dbReference type="NCBI Taxonomy" id="2528025"/>
    <lineage>
        <taxon>Bacteria</taxon>
        <taxon>Pseudomonadati</taxon>
        <taxon>Planctomycetota</taxon>
        <taxon>Planctomycetia</taxon>
        <taxon>Pirellulales</taxon>
        <taxon>Pirellulaceae</taxon>
        <taxon>Stieleria</taxon>
    </lineage>
</organism>
<proteinExistence type="predicted"/>
<dbReference type="Proteomes" id="UP000315003">
    <property type="component" value="Chromosome"/>
</dbReference>
<evidence type="ECO:0008006" key="4">
    <source>
        <dbReference type="Google" id="ProtNLM"/>
    </source>
</evidence>
<gene>
    <name evidence="2" type="ORF">SV7mr_41210</name>
</gene>
<feature type="transmembrane region" description="Helical" evidence="1">
    <location>
        <begin position="101"/>
        <end position="121"/>
    </location>
</feature>
<keyword evidence="1" id="KW-1133">Transmembrane helix</keyword>
<reference evidence="2 3" key="1">
    <citation type="submission" date="2019-02" db="EMBL/GenBank/DDBJ databases">
        <title>Deep-cultivation of Planctomycetes and their phenomic and genomic characterization uncovers novel biology.</title>
        <authorList>
            <person name="Wiegand S."/>
            <person name="Jogler M."/>
            <person name="Boedeker C."/>
            <person name="Pinto D."/>
            <person name="Vollmers J."/>
            <person name="Rivas-Marin E."/>
            <person name="Kohn T."/>
            <person name="Peeters S.H."/>
            <person name="Heuer A."/>
            <person name="Rast P."/>
            <person name="Oberbeckmann S."/>
            <person name="Bunk B."/>
            <person name="Jeske O."/>
            <person name="Meyerdierks A."/>
            <person name="Storesund J.E."/>
            <person name="Kallscheuer N."/>
            <person name="Luecker S."/>
            <person name="Lage O.M."/>
            <person name="Pohl T."/>
            <person name="Merkel B.J."/>
            <person name="Hornburger P."/>
            <person name="Mueller R.-W."/>
            <person name="Bruemmer F."/>
            <person name="Labrenz M."/>
            <person name="Spormann A.M."/>
            <person name="Op den Camp H."/>
            <person name="Overmann J."/>
            <person name="Amann R."/>
            <person name="Jetten M.S.M."/>
            <person name="Mascher T."/>
            <person name="Medema M.H."/>
            <person name="Devos D.P."/>
            <person name="Kaster A.-K."/>
            <person name="Ovreas L."/>
            <person name="Rohde M."/>
            <person name="Galperin M.Y."/>
            <person name="Jogler C."/>
        </authorList>
    </citation>
    <scope>NUCLEOTIDE SEQUENCE [LARGE SCALE GENOMIC DNA]</scope>
    <source>
        <strain evidence="2 3">SV_7m_r</strain>
    </source>
</reference>
<feature type="transmembrane region" description="Helical" evidence="1">
    <location>
        <begin position="29"/>
        <end position="47"/>
    </location>
</feature>
<evidence type="ECO:0000313" key="3">
    <source>
        <dbReference type="Proteomes" id="UP000315003"/>
    </source>
</evidence>
<dbReference type="InterPro" id="IPR006750">
    <property type="entry name" value="YdcZ"/>
</dbReference>
<dbReference type="GO" id="GO:0005886">
    <property type="term" value="C:plasma membrane"/>
    <property type="evidence" value="ECO:0007669"/>
    <property type="project" value="TreeGrafter"/>
</dbReference>
<evidence type="ECO:0000313" key="2">
    <source>
        <dbReference type="EMBL" id="QDT61584.1"/>
    </source>
</evidence>
<keyword evidence="3" id="KW-1185">Reference proteome</keyword>
<keyword evidence="1" id="KW-0812">Transmembrane</keyword>
<dbReference type="Pfam" id="PF04657">
    <property type="entry name" value="DMT_YdcZ"/>
    <property type="match status" value="1"/>
</dbReference>